<gene>
    <name evidence="1" type="ORF">PROFUN_16549</name>
</gene>
<evidence type="ECO:0000313" key="2">
    <source>
        <dbReference type="Proteomes" id="UP000241769"/>
    </source>
</evidence>
<dbReference type="EMBL" id="MDYQ01000525">
    <property type="protein sequence ID" value="PRP73911.1"/>
    <property type="molecule type" value="Genomic_DNA"/>
</dbReference>
<proteinExistence type="predicted"/>
<dbReference type="InParanoid" id="A0A2P6MQD6"/>
<organism evidence="1 2">
    <name type="scientific">Planoprotostelium fungivorum</name>
    <dbReference type="NCBI Taxonomy" id="1890364"/>
    <lineage>
        <taxon>Eukaryota</taxon>
        <taxon>Amoebozoa</taxon>
        <taxon>Evosea</taxon>
        <taxon>Variosea</taxon>
        <taxon>Cavosteliida</taxon>
        <taxon>Cavosteliaceae</taxon>
        <taxon>Planoprotostelium</taxon>
    </lineage>
</organism>
<sequence length="70" mass="7622">MKLTARAFGPRKLSLPHFYQDGKRTGEHTGGVTACTTCKLIESAKTLNSAGSLFPAFVAQVFIQGRRHSK</sequence>
<dbReference type="Proteomes" id="UP000241769">
    <property type="component" value="Unassembled WGS sequence"/>
</dbReference>
<name>A0A2P6MQD6_9EUKA</name>
<accession>A0A2P6MQD6</accession>
<evidence type="ECO:0000313" key="1">
    <source>
        <dbReference type="EMBL" id="PRP73911.1"/>
    </source>
</evidence>
<protein>
    <submittedName>
        <fullName evidence="1">Uncharacterized protein</fullName>
    </submittedName>
</protein>
<dbReference type="AlphaFoldDB" id="A0A2P6MQD6"/>
<keyword evidence="2" id="KW-1185">Reference proteome</keyword>
<reference evidence="1 2" key="1">
    <citation type="journal article" date="2018" name="Genome Biol. Evol.">
        <title>Multiple Roots of Fruiting Body Formation in Amoebozoa.</title>
        <authorList>
            <person name="Hillmann F."/>
            <person name="Forbes G."/>
            <person name="Novohradska S."/>
            <person name="Ferling I."/>
            <person name="Riege K."/>
            <person name="Groth M."/>
            <person name="Westermann M."/>
            <person name="Marz M."/>
            <person name="Spaller T."/>
            <person name="Winckler T."/>
            <person name="Schaap P."/>
            <person name="Glockner G."/>
        </authorList>
    </citation>
    <scope>NUCLEOTIDE SEQUENCE [LARGE SCALE GENOMIC DNA]</scope>
    <source>
        <strain evidence="1 2">Jena</strain>
    </source>
</reference>
<comment type="caution">
    <text evidence="1">The sequence shown here is derived from an EMBL/GenBank/DDBJ whole genome shotgun (WGS) entry which is preliminary data.</text>
</comment>